<dbReference type="AlphaFoldDB" id="A0AAV2YR74"/>
<feature type="transmembrane region" description="Helical" evidence="2">
    <location>
        <begin position="134"/>
        <end position="155"/>
    </location>
</feature>
<reference evidence="4" key="2">
    <citation type="journal article" date="2023" name="Microbiol Resour">
        <title>Decontamination and Annotation of the Draft Genome Sequence of the Oomycete Lagenidium giganteum ARSEF 373.</title>
        <authorList>
            <person name="Morgan W.R."/>
            <person name="Tartar A."/>
        </authorList>
    </citation>
    <scope>NUCLEOTIDE SEQUENCE</scope>
    <source>
        <strain evidence="4">ARSEF 373</strain>
    </source>
</reference>
<name>A0AAV2YR74_9STRA</name>
<sequence>MTNNGPPAAPEELQGDMVNIEIQQDFHQVSTPQLAMMPNIDVPPPIMSMPQNTGLPTIQPRAPTQAQANADGERRSYWRRRLDLWDRPLEDEEARTASSRIASRYLSRKMCEPGSIAAMPIAVQIGFRRKMLSIFAVQLLLLTVCMIILTYVPAIDKIMKSAFDQRLYIILALAVMVIFLGILYFVHAIFPANWIVLLLFTVVLSIFFGSIQVLLDTHAGVFCCAFTFFAIVITVLLSGITHKRNNRTVLISSATSGFLSFSIVAVMSGVIFGIWKRDFITPAGIGYSVLLEFILIMWFSYDASTMYSLISPDEYMNGVIYFYTDLIVLAVISLLFGAIIIFCSACGTASGFGYCDFYACMHSRGDDDDIEGEGEIGPVEVTVAPNDMDRPAATAFTEPEAVSAEKLSAIRKRVTTIADELRDKAILLAAITAVEQHFAASSSSAAAAGQEDPSRLRLRLVCYGLGSFCSSTNAVYQLAFAKAFMAECAARHGADAVVQGEIFDPVMTSDDRTLALNCALRVIDTNECGRRATAEDENTVFFMPHCGQALYQNVLSANWGPALERIAIIGNSFEAYSDRLIDSTARANSLLVAMASKQHSRETQLALGVDKSHADHALYEAAFNDLSVHVFPRACVATATAVPALQRLVQTIQLEGTDGAELISSTTSPDASS</sequence>
<feature type="transmembrane region" description="Helical" evidence="2">
    <location>
        <begin position="193"/>
        <end position="213"/>
    </location>
</feature>
<proteinExistence type="inferred from homology"/>
<evidence type="ECO:0000256" key="2">
    <source>
        <dbReference type="SAM" id="Phobius"/>
    </source>
</evidence>
<gene>
    <name evidence="4" type="ORF">N0F65_008552</name>
</gene>
<dbReference type="GO" id="GO:0005634">
    <property type="term" value="C:nucleus"/>
    <property type="evidence" value="ECO:0007669"/>
    <property type="project" value="TreeGrafter"/>
</dbReference>
<reference evidence="4" key="1">
    <citation type="submission" date="2022-11" db="EMBL/GenBank/DDBJ databases">
        <authorList>
            <person name="Morgan W.R."/>
            <person name="Tartar A."/>
        </authorList>
    </citation>
    <scope>NUCLEOTIDE SEQUENCE</scope>
    <source>
        <strain evidence="4">ARSEF 373</strain>
    </source>
</reference>
<dbReference type="GO" id="GO:0005737">
    <property type="term" value="C:cytoplasm"/>
    <property type="evidence" value="ECO:0007669"/>
    <property type="project" value="TreeGrafter"/>
</dbReference>
<keyword evidence="5" id="KW-1185">Reference proteome</keyword>
<dbReference type="PANTHER" id="PTHR28626">
    <property type="entry name" value="SRR1-LIKE PROTEIN"/>
    <property type="match status" value="1"/>
</dbReference>
<evidence type="ECO:0000256" key="1">
    <source>
        <dbReference type="ARBA" id="ARBA00009856"/>
    </source>
</evidence>
<evidence type="ECO:0000313" key="5">
    <source>
        <dbReference type="Proteomes" id="UP001146120"/>
    </source>
</evidence>
<feature type="transmembrane region" description="Helical" evidence="2">
    <location>
        <begin position="249"/>
        <end position="274"/>
    </location>
</feature>
<dbReference type="InterPro" id="IPR040044">
    <property type="entry name" value="SRR1L"/>
</dbReference>
<protein>
    <recommendedName>
        <fullName evidence="3">SRR1-like domain-containing protein</fullName>
    </recommendedName>
</protein>
<evidence type="ECO:0000259" key="3">
    <source>
        <dbReference type="Pfam" id="PF07985"/>
    </source>
</evidence>
<feature type="transmembrane region" description="Helical" evidence="2">
    <location>
        <begin position="219"/>
        <end position="237"/>
    </location>
</feature>
<feature type="domain" description="SRR1-like" evidence="3">
    <location>
        <begin position="459"/>
        <end position="629"/>
    </location>
</feature>
<evidence type="ECO:0000313" key="4">
    <source>
        <dbReference type="EMBL" id="DAZ95833.1"/>
    </source>
</evidence>
<dbReference type="InterPro" id="IPR012942">
    <property type="entry name" value="SRR1-like"/>
</dbReference>
<feature type="transmembrane region" description="Helical" evidence="2">
    <location>
        <begin position="280"/>
        <end position="299"/>
    </location>
</feature>
<accession>A0AAV2YR74</accession>
<feature type="transmembrane region" description="Helical" evidence="2">
    <location>
        <begin position="167"/>
        <end position="186"/>
    </location>
</feature>
<feature type="transmembrane region" description="Helical" evidence="2">
    <location>
        <begin position="320"/>
        <end position="342"/>
    </location>
</feature>
<keyword evidence="2" id="KW-1133">Transmembrane helix</keyword>
<comment type="similarity">
    <text evidence="1">Belongs to the SRR1 family.</text>
</comment>
<dbReference type="Proteomes" id="UP001146120">
    <property type="component" value="Unassembled WGS sequence"/>
</dbReference>
<keyword evidence="2" id="KW-0472">Membrane</keyword>
<organism evidence="4 5">
    <name type="scientific">Lagenidium giganteum</name>
    <dbReference type="NCBI Taxonomy" id="4803"/>
    <lineage>
        <taxon>Eukaryota</taxon>
        <taxon>Sar</taxon>
        <taxon>Stramenopiles</taxon>
        <taxon>Oomycota</taxon>
        <taxon>Peronosporomycetes</taxon>
        <taxon>Pythiales</taxon>
        <taxon>Pythiaceae</taxon>
    </lineage>
</organism>
<comment type="caution">
    <text evidence="4">The sequence shown here is derived from an EMBL/GenBank/DDBJ whole genome shotgun (WGS) entry which is preliminary data.</text>
</comment>
<dbReference type="EMBL" id="DAKRPA010000188">
    <property type="protein sequence ID" value="DAZ95833.1"/>
    <property type="molecule type" value="Genomic_DNA"/>
</dbReference>
<dbReference type="Pfam" id="PF07985">
    <property type="entry name" value="SRR1"/>
    <property type="match status" value="1"/>
</dbReference>
<dbReference type="PANTHER" id="PTHR28626:SF3">
    <property type="entry name" value="SRR1-LIKE PROTEIN"/>
    <property type="match status" value="1"/>
</dbReference>
<keyword evidence="2" id="KW-0812">Transmembrane</keyword>